<dbReference type="OMA" id="RFCVGEP"/>
<feature type="compositionally biased region" description="Low complexity" evidence="3">
    <location>
        <begin position="947"/>
        <end position="961"/>
    </location>
</feature>
<gene>
    <name evidence="6 7 8" type="primary">LOC106056671</name>
</gene>
<evidence type="ECO:0000313" key="7">
    <source>
        <dbReference type="RefSeq" id="XP_055894383.1"/>
    </source>
</evidence>
<feature type="compositionally biased region" description="Polar residues" evidence="3">
    <location>
        <begin position="871"/>
        <end position="880"/>
    </location>
</feature>
<dbReference type="InterPro" id="IPR000884">
    <property type="entry name" value="TSP1_rpt"/>
</dbReference>
<sequence length="1098" mass="121047">MDRGSPNGYVPASKMERCSIIHGLHWIILTLGILQSRFSVVDGLYFISTPAFYVIFSGDLDFNYTIPGNVSLPHAFIRLELNKPNESPHIITALGLRLGRKTETLRVTCGVIEFAGKYTLKMYTRVNGDVLTQSDLDVRWPEVTMSLPDTHEAQTQSVELRVLSKANCSSLLHRHYLSIHLYFQRSAPRDSVLDLSQAQIVHSVNFTQVNKTYSALKLGCHLFDLDGYYQAVLVSSASNAPVVSYSNIMYATWSEGYVLGSRSSSAFPCEGALTLFYAHPPCSGMDKIRLHSYQLMSQGSLASPLERTYVTEMVAHPDLSKVTFDCGLFNQTSSGFCFTYVSVTRATVVTEQKHFCIPAYPNSVFPIDGGWSQWTTWTSCSVTCGSGRKSRFRICNEPTPKHGGRFCSGDPVEWMPCEVHCPDAIPRTPLHSPRFDPNCSCGCIKTHPKDQIIATGRCHGFSVWILKSEPGFYFTLKFDYFSLNFTRQWVRIRDGESPSDILLFSSSTTGYPLEIISSGPAMRVEFMTIFAKPTTVTTFSTVATLPIHVHGFIATYSVEATLLTSTVPALFQYEKETIMGNIITIVGISVCVVVVVVAFIFVIIQRTIIRRRIKYSVAMSVDSPVHHHPSDHQVSSGVSSSPSSPAINVGMDVPLTNKHKQSNGGKTSRASSTSSSKSSKLKPAKVKNEGTSPADVLTSPYGIEIIDIDEQSDVRNNSPVRGKVLKAASASACHKNAPVSPLSPVTKLDMLNKKRLEKRGTGVNANMDRDITGSSGSQKSGTPSTTKAEVNWPQHEFAKSTLVDSIRTSSDRHKRSGVRPPSEEIPLLDSMTSSLESPSHFNFNNMVKSESTESATTSFVRPLPPKVRRPTSLTESYSSDSKSKAEPEAATAAVISTLTEGLPPQEPDSKSRQLPTVVAPLTTTKTKTHPSSVSSSTAPTRQRRQVRQSPSQSSLSSNKSSTILKRSAFEERQTLLPKPDGQSPKLQRHESPNIKSMNGHDIKDISSPSRASRASSKNTVSSPTRSINTPSETEGLELEYDDFVEDDPLSYFDYEETQKLAFRGTEKIGRTPVEEEDEDENFKKNFSVKEHFKIETSV</sequence>
<dbReference type="CDD" id="cd00041">
    <property type="entry name" value="CUB"/>
    <property type="match status" value="1"/>
</dbReference>
<accession>A0A9W3B4I6</accession>
<dbReference type="SUPFAM" id="SSF82895">
    <property type="entry name" value="TSP-1 type 1 repeat"/>
    <property type="match status" value="1"/>
</dbReference>
<proteinExistence type="predicted"/>
<feature type="region of interest" description="Disordered" evidence="3">
    <location>
        <begin position="757"/>
        <end position="837"/>
    </location>
</feature>
<feature type="region of interest" description="Disordered" evidence="3">
    <location>
        <begin position="853"/>
        <end position="891"/>
    </location>
</feature>
<evidence type="ECO:0000313" key="5">
    <source>
        <dbReference type="Proteomes" id="UP001165740"/>
    </source>
</evidence>
<dbReference type="SMART" id="SM00209">
    <property type="entry name" value="TSP1"/>
    <property type="match status" value="1"/>
</dbReference>
<keyword evidence="5" id="KW-1185">Reference proteome</keyword>
<dbReference type="GeneID" id="106056671"/>
<feature type="compositionally biased region" description="Basic and acidic residues" evidence="3">
    <location>
        <begin position="987"/>
        <end position="1004"/>
    </location>
</feature>
<dbReference type="InterPro" id="IPR036383">
    <property type="entry name" value="TSP1_rpt_sf"/>
</dbReference>
<feature type="compositionally biased region" description="Polar residues" evidence="3">
    <location>
        <begin position="772"/>
        <end position="788"/>
    </location>
</feature>
<dbReference type="InterPro" id="IPR000859">
    <property type="entry name" value="CUB_dom"/>
</dbReference>
<evidence type="ECO:0000313" key="6">
    <source>
        <dbReference type="RefSeq" id="XP_055894382.1"/>
    </source>
</evidence>
<dbReference type="FunFam" id="2.20.100.10:FF:000007">
    <property type="entry name" value="Thrombospondin 1"/>
    <property type="match status" value="1"/>
</dbReference>
<evidence type="ECO:0000256" key="4">
    <source>
        <dbReference type="SAM" id="Phobius"/>
    </source>
</evidence>
<dbReference type="RefSeq" id="XP_055894382.1">
    <property type="nucleotide sequence ID" value="XM_056038407.1"/>
</dbReference>
<dbReference type="OrthoDB" id="446173at2759"/>
<name>A0A9W3B4I6_BIOGL</name>
<dbReference type="InterPro" id="IPR038877">
    <property type="entry name" value="THSD1"/>
</dbReference>
<feature type="compositionally biased region" description="Polar residues" evidence="3">
    <location>
        <begin position="921"/>
        <end position="940"/>
    </location>
</feature>
<feature type="region of interest" description="Disordered" evidence="3">
    <location>
        <begin position="921"/>
        <end position="1040"/>
    </location>
</feature>
<evidence type="ECO:0000313" key="8">
    <source>
        <dbReference type="RefSeq" id="XP_055894384.1"/>
    </source>
</evidence>
<feature type="compositionally biased region" description="Low complexity" evidence="3">
    <location>
        <begin position="1006"/>
        <end position="1016"/>
    </location>
</feature>
<feature type="compositionally biased region" description="Low complexity" evidence="3">
    <location>
        <begin position="634"/>
        <end position="645"/>
    </location>
</feature>
<feature type="region of interest" description="Disordered" evidence="3">
    <location>
        <begin position="624"/>
        <end position="694"/>
    </location>
</feature>
<dbReference type="GO" id="GO:0071944">
    <property type="term" value="C:cell periphery"/>
    <property type="evidence" value="ECO:0007669"/>
    <property type="project" value="TreeGrafter"/>
</dbReference>
<dbReference type="RefSeq" id="XP_055894383.1">
    <property type="nucleotide sequence ID" value="XM_056038408.1"/>
</dbReference>
<reference evidence="6 7" key="1">
    <citation type="submission" date="2025-04" db="UniProtKB">
        <authorList>
            <consortium name="RefSeq"/>
        </authorList>
    </citation>
    <scope>IDENTIFICATION</scope>
</reference>
<dbReference type="SUPFAM" id="SSF49854">
    <property type="entry name" value="Spermadhesin, CUB domain"/>
    <property type="match status" value="1"/>
</dbReference>
<dbReference type="InterPro" id="IPR035914">
    <property type="entry name" value="Sperma_CUB_dom_sf"/>
</dbReference>
<feature type="transmembrane region" description="Helical" evidence="4">
    <location>
        <begin position="582"/>
        <end position="604"/>
    </location>
</feature>
<keyword evidence="4" id="KW-0812">Transmembrane</keyword>
<dbReference type="RefSeq" id="XP_055894384.1">
    <property type="nucleotide sequence ID" value="XM_056038409.1"/>
</dbReference>
<feature type="compositionally biased region" description="Low complexity" evidence="3">
    <location>
        <begin position="666"/>
        <end position="678"/>
    </location>
</feature>
<organism evidence="5 8">
    <name type="scientific">Biomphalaria glabrata</name>
    <name type="common">Bloodfluke planorb</name>
    <name type="synonym">Freshwater snail</name>
    <dbReference type="NCBI Taxonomy" id="6526"/>
    <lineage>
        <taxon>Eukaryota</taxon>
        <taxon>Metazoa</taxon>
        <taxon>Spiralia</taxon>
        <taxon>Lophotrochozoa</taxon>
        <taxon>Mollusca</taxon>
        <taxon>Gastropoda</taxon>
        <taxon>Heterobranchia</taxon>
        <taxon>Euthyneura</taxon>
        <taxon>Panpulmonata</taxon>
        <taxon>Hygrophila</taxon>
        <taxon>Lymnaeoidea</taxon>
        <taxon>Planorbidae</taxon>
        <taxon>Biomphalaria</taxon>
    </lineage>
</organism>
<dbReference type="Proteomes" id="UP001165740">
    <property type="component" value="Chromosome 8"/>
</dbReference>
<dbReference type="PANTHER" id="PTHR16311:SF3">
    <property type="entry name" value="THROMBOSPONDIN TYPE-1 DOMAIN-CONTAINING PROTEIN 1"/>
    <property type="match status" value="1"/>
</dbReference>
<dbReference type="Pfam" id="PF00090">
    <property type="entry name" value="TSP_1"/>
    <property type="match status" value="1"/>
</dbReference>
<evidence type="ECO:0000256" key="2">
    <source>
        <dbReference type="ARBA" id="ARBA00023157"/>
    </source>
</evidence>
<keyword evidence="4" id="KW-0472">Membrane</keyword>
<feature type="compositionally biased region" description="Polar residues" evidence="3">
    <location>
        <begin position="1017"/>
        <end position="1032"/>
    </location>
</feature>
<dbReference type="PANTHER" id="PTHR16311">
    <property type="entry name" value="THROMBOSPONDIN TYPE I DOMAIN-CONTAINING 1"/>
    <property type="match status" value="1"/>
</dbReference>
<keyword evidence="4" id="KW-1133">Transmembrane helix</keyword>
<dbReference type="PROSITE" id="PS50092">
    <property type="entry name" value="TSP1"/>
    <property type="match status" value="1"/>
</dbReference>
<evidence type="ECO:0000256" key="1">
    <source>
        <dbReference type="ARBA" id="ARBA00022737"/>
    </source>
</evidence>
<dbReference type="Gene3D" id="2.60.120.290">
    <property type="entry name" value="Spermadhesin, CUB domain"/>
    <property type="match status" value="1"/>
</dbReference>
<keyword evidence="2" id="KW-1015">Disulfide bond</keyword>
<evidence type="ECO:0000256" key="3">
    <source>
        <dbReference type="SAM" id="MobiDB-lite"/>
    </source>
</evidence>
<dbReference type="AlphaFoldDB" id="A0A9W3B4I6"/>
<keyword evidence="1" id="KW-0677">Repeat</keyword>
<dbReference type="Gene3D" id="2.20.100.10">
    <property type="entry name" value="Thrombospondin type-1 (TSP1) repeat"/>
    <property type="match status" value="1"/>
</dbReference>
<protein>
    <submittedName>
        <fullName evidence="6 7">Uncharacterized protein LOC106056671 isoform X1</fullName>
    </submittedName>
</protein>